<keyword evidence="1" id="KW-1133">Transmembrane helix</keyword>
<dbReference type="Pfam" id="PF14014">
    <property type="entry name" value="DUF4230"/>
    <property type="match status" value="1"/>
</dbReference>
<reference evidence="2 3" key="1">
    <citation type="submission" date="2022-10" db="EMBL/GenBank/DDBJ databases">
        <title>Comparative genomics and taxonomic characterization of three novel marine species of genus Reichenbachiella exhibiting antioxidant and polysaccharide degradation activities.</title>
        <authorList>
            <person name="Muhammad N."/>
            <person name="Lee Y.-J."/>
            <person name="Ko J."/>
            <person name="Kim S.-G."/>
        </authorList>
    </citation>
    <scope>NUCLEOTIDE SEQUENCE [LARGE SCALE GENOMIC DNA]</scope>
    <source>
        <strain evidence="2 3">ABR2-5</strain>
    </source>
</reference>
<protein>
    <submittedName>
        <fullName evidence="2">DUF4230 domain-containing protein</fullName>
    </submittedName>
</protein>
<comment type="caution">
    <text evidence="2">The sequence shown here is derived from an EMBL/GenBank/DDBJ whole genome shotgun (WGS) entry which is preliminary data.</text>
</comment>
<evidence type="ECO:0000313" key="3">
    <source>
        <dbReference type="Proteomes" id="UP001300692"/>
    </source>
</evidence>
<dbReference type="Proteomes" id="UP001300692">
    <property type="component" value="Unassembled WGS sequence"/>
</dbReference>
<gene>
    <name evidence="2" type="ORF">N7U62_21230</name>
</gene>
<keyword evidence="1" id="KW-0472">Membrane</keyword>
<dbReference type="RefSeq" id="WP_264140124.1">
    <property type="nucleotide sequence ID" value="NZ_JAOYOD010000001.1"/>
</dbReference>
<feature type="transmembrane region" description="Helical" evidence="1">
    <location>
        <begin position="7"/>
        <end position="26"/>
    </location>
</feature>
<accession>A0ABT3CZT2</accession>
<evidence type="ECO:0000313" key="2">
    <source>
        <dbReference type="EMBL" id="MCV9389202.1"/>
    </source>
</evidence>
<dbReference type="EMBL" id="JAOYOD010000001">
    <property type="protein sequence ID" value="MCV9389202.1"/>
    <property type="molecule type" value="Genomic_DNA"/>
</dbReference>
<organism evidence="2 3">
    <name type="scientific">Reichenbachiella ulvae</name>
    <dbReference type="NCBI Taxonomy" id="2980104"/>
    <lineage>
        <taxon>Bacteria</taxon>
        <taxon>Pseudomonadati</taxon>
        <taxon>Bacteroidota</taxon>
        <taxon>Cytophagia</taxon>
        <taxon>Cytophagales</taxon>
        <taxon>Reichenbachiellaceae</taxon>
        <taxon>Reichenbachiella</taxon>
    </lineage>
</organism>
<proteinExistence type="predicted"/>
<name>A0ABT3CZT2_9BACT</name>
<keyword evidence="1" id="KW-0812">Transmembrane</keyword>
<sequence length="219" mass="25398">MTRLIRTILQILPWLLLLLILSWMVVEEKFFSDNSEAVQETRVSTLLSQVEQMGKIELTRYNFQEVTEIKNVVESIDLGLFKYKPVPDSKAVLISQGEAVGCIDLTLVTEKDIVYREDTIFIRLPKPELCYFKLDLKNSRIYDLQIDYMNREDRKAFMERLYKEAESNIKDSALKMGILVQTEDNAHRILTPLFQSVAQQPIVFIFDRLSGIQISPATD</sequence>
<dbReference type="InterPro" id="IPR025324">
    <property type="entry name" value="DUF4230"/>
</dbReference>
<keyword evidence="3" id="KW-1185">Reference proteome</keyword>
<evidence type="ECO:0000256" key="1">
    <source>
        <dbReference type="SAM" id="Phobius"/>
    </source>
</evidence>